<accession>A0A8S5NKJ1</accession>
<proteinExistence type="predicted"/>
<protein>
    <submittedName>
        <fullName evidence="1">Uncharacterized protein</fullName>
    </submittedName>
</protein>
<dbReference type="EMBL" id="BK015181">
    <property type="protein sequence ID" value="DAD94736.1"/>
    <property type="molecule type" value="Genomic_DNA"/>
</dbReference>
<name>A0A8S5NKJ1_9CAUD</name>
<sequence>MIEEYCNKWGILPECLHIVECLEGNEHYTYAGGNVHSAKEGDYIVVSDDLLTFSVRKVTDVFQNKEVVKAILNGDPDVYPIVQNVSSGVKCLLRTADKVADNDRLNTMLKERLGVTLNEVNKALKEFKHDNLG</sequence>
<organism evidence="1">
    <name type="scientific">Siphoviridae sp. ctK0l2</name>
    <dbReference type="NCBI Taxonomy" id="2826243"/>
    <lineage>
        <taxon>Viruses</taxon>
        <taxon>Duplodnaviria</taxon>
        <taxon>Heunggongvirae</taxon>
        <taxon>Uroviricota</taxon>
        <taxon>Caudoviricetes</taxon>
    </lineage>
</organism>
<evidence type="ECO:0000313" key="1">
    <source>
        <dbReference type="EMBL" id="DAD94736.1"/>
    </source>
</evidence>
<reference evidence="1" key="1">
    <citation type="journal article" date="2021" name="Proc. Natl. Acad. Sci. U.S.A.">
        <title>A Catalog of Tens of Thousands of Viruses from Human Metagenomes Reveals Hidden Associations with Chronic Diseases.</title>
        <authorList>
            <person name="Tisza M.J."/>
            <person name="Buck C.B."/>
        </authorList>
    </citation>
    <scope>NUCLEOTIDE SEQUENCE</scope>
    <source>
        <strain evidence="1">CtK0l2</strain>
    </source>
</reference>